<protein>
    <submittedName>
        <fullName evidence="2">Uncharacterized protein</fullName>
    </submittedName>
</protein>
<evidence type="ECO:0000313" key="2">
    <source>
        <dbReference type="EMBL" id="CAA9293900.1"/>
    </source>
</evidence>
<accession>A0A6J4K2D2</accession>
<gene>
    <name evidence="2" type="ORF">AVDCRST_MAG77-5004</name>
</gene>
<name>A0A6J4K2D2_9CHLR</name>
<evidence type="ECO:0000256" key="1">
    <source>
        <dbReference type="SAM" id="MobiDB-lite"/>
    </source>
</evidence>
<dbReference type="AlphaFoldDB" id="A0A6J4K2D2"/>
<proteinExistence type="predicted"/>
<feature type="non-terminal residue" evidence="2">
    <location>
        <position position="1"/>
    </location>
</feature>
<feature type="non-terminal residue" evidence="2">
    <location>
        <position position="53"/>
    </location>
</feature>
<sequence length="53" mass="5643">CCIRPAWGRARSARSDRRSSPAVPAVSPATRSPCMAGRAGACRWARARWASGT</sequence>
<reference evidence="2" key="1">
    <citation type="submission" date="2020-02" db="EMBL/GenBank/DDBJ databases">
        <authorList>
            <person name="Meier V. D."/>
        </authorList>
    </citation>
    <scope>NUCLEOTIDE SEQUENCE</scope>
    <source>
        <strain evidence="2">AVDCRST_MAG77</strain>
    </source>
</reference>
<feature type="region of interest" description="Disordered" evidence="1">
    <location>
        <begin position="1"/>
        <end position="31"/>
    </location>
</feature>
<organism evidence="2">
    <name type="scientific">uncultured Chloroflexota bacterium</name>
    <dbReference type="NCBI Taxonomy" id="166587"/>
    <lineage>
        <taxon>Bacteria</taxon>
        <taxon>Bacillati</taxon>
        <taxon>Chloroflexota</taxon>
        <taxon>environmental samples</taxon>
    </lineage>
</organism>
<dbReference type="EMBL" id="CADCTC010000261">
    <property type="protein sequence ID" value="CAA9293900.1"/>
    <property type="molecule type" value="Genomic_DNA"/>
</dbReference>